<organism evidence="1 2">
    <name type="scientific">Phyllostomus discolor</name>
    <name type="common">pale spear-nosed bat</name>
    <dbReference type="NCBI Taxonomy" id="89673"/>
    <lineage>
        <taxon>Eukaryota</taxon>
        <taxon>Metazoa</taxon>
        <taxon>Chordata</taxon>
        <taxon>Craniata</taxon>
        <taxon>Vertebrata</taxon>
        <taxon>Euteleostomi</taxon>
        <taxon>Mammalia</taxon>
        <taxon>Eutheria</taxon>
        <taxon>Laurasiatheria</taxon>
        <taxon>Chiroptera</taxon>
        <taxon>Yangochiroptera</taxon>
        <taxon>Phyllostomidae</taxon>
        <taxon>Phyllostominae</taxon>
        <taxon>Phyllostomus</taxon>
    </lineage>
</organism>
<evidence type="ECO:0000313" key="1">
    <source>
        <dbReference type="EMBL" id="KAF6102373.1"/>
    </source>
</evidence>
<protein>
    <submittedName>
        <fullName evidence="1">Uncharacterized protein</fullName>
    </submittedName>
</protein>
<evidence type="ECO:0000313" key="2">
    <source>
        <dbReference type="Proteomes" id="UP000664940"/>
    </source>
</evidence>
<dbReference type="Proteomes" id="UP000664940">
    <property type="component" value="Unassembled WGS sequence"/>
</dbReference>
<gene>
    <name evidence="1" type="ORF">HJG60_001643</name>
</gene>
<dbReference type="GO" id="GO:0007340">
    <property type="term" value="P:acrosome reaction"/>
    <property type="evidence" value="ECO:0007669"/>
    <property type="project" value="TreeGrafter"/>
</dbReference>
<dbReference type="GO" id="GO:0120160">
    <property type="term" value="F:intraciliary transport particle A binding"/>
    <property type="evidence" value="ECO:0007669"/>
    <property type="project" value="TreeGrafter"/>
</dbReference>
<accession>A0A834A101</accession>
<sequence>MWMKRLSPRQARILGDEVQPFRLDDEFDYDAVLLTPKFTPAEMDAIKELSAQRRGNADTDLEEPRD</sequence>
<dbReference type="EMBL" id="JABVXQ010000006">
    <property type="protein sequence ID" value="KAF6102373.1"/>
    <property type="molecule type" value="Genomic_DNA"/>
</dbReference>
<dbReference type="GO" id="GO:0097731">
    <property type="term" value="C:9+0 non-motile cilium"/>
    <property type="evidence" value="ECO:0007669"/>
    <property type="project" value="TreeGrafter"/>
</dbReference>
<dbReference type="GO" id="GO:0005829">
    <property type="term" value="C:cytosol"/>
    <property type="evidence" value="ECO:0007669"/>
    <property type="project" value="TreeGrafter"/>
</dbReference>
<name>A0A834A101_9CHIR</name>
<dbReference type="GO" id="GO:0007283">
    <property type="term" value="P:spermatogenesis"/>
    <property type="evidence" value="ECO:0007669"/>
    <property type="project" value="TreeGrafter"/>
</dbReference>
<comment type="caution">
    <text evidence="1">The sequence shown here is derived from an EMBL/GenBank/DDBJ whole genome shotgun (WGS) entry which is preliminary data.</text>
</comment>
<dbReference type="PANTHER" id="PTHR35543:SF1">
    <property type="entry name" value="INTRAFLAGELLAR TRANSPORT-ASSOCIATED PROTEIN"/>
    <property type="match status" value="1"/>
</dbReference>
<dbReference type="AlphaFoldDB" id="A0A834A101"/>
<dbReference type="PANTHER" id="PTHR35543">
    <property type="entry name" value="PROTEIN C11ORF74"/>
    <property type="match status" value="1"/>
</dbReference>
<dbReference type="InterPro" id="IPR040028">
    <property type="entry name" value="IFTAP"/>
</dbReference>
<dbReference type="Pfam" id="PF17722">
    <property type="entry name" value="IFTAP"/>
    <property type="match status" value="1"/>
</dbReference>
<proteinExistence type="predicted"/>
<reference evidence="1 2" key="1">
    <citation type="journal article" date="2020" name="Nature">
        <title>Six reference-quality genomes reveal evolution of bat adaptations.</title>
        <authorList>
            <person name="Jebb D."/>
            <person name="Huang Z."/>
            <person name="Pippel M."/>
            <person name="Hughes G.M."/>
            <person name="Lavrichenko K."/>
            <person name="Devanna P."/>
            <person name="Winkler S."/>
            <person name="Jermiin L.S."/>
            <person name="Skirmuntt E.C."/>
            <person name="Katzourakis A."/>
            <person name="Burkitt-Gray L."/>
            <person name="Ray D.A."/>
            <person name="Sullivan K.A.M."/>
            <person name="Roscito J.G."/>
            <person name="Kirilenko B.M."/>
            <person name="Davalos L.M."/>
            <person name="Corthals A.P."/>
            <person name="Power M.L."/>
            <person name="Jones G."/>
            <person name="Ransome R.D."/>
            <person name="Dechmann D.K.N."/>
            <person name="Locatelli A.G."/>
            <person name="Puechmaille S.J."/>
            <person name="Fedrigo O."/>
            <person name="Jarvis E.D."/>
            <person name="Hiller M."/>
            <person name="Vernes S.C."/>
            <person name="Myers E.W."/>
            <person name="Teeling E.C."/>
        </authorList>
    </citation>
    <scope>NUCLEOTIDE SEQUENCE [LARGE SCALE GENOMIC DNA]</scope>
    <source>
        <strain evidence="1">Bat1K_MPI-CBG_1</strain>
    </source>
</reference>